<dbReference type="InterPro" id="IPR025987">
    <property type="entry name" value="GW_dom"/>
</dbReference>
<dbReference type="OrthoDB" id="573524at2"/>
<accession>A0A1J0ADA6</accession>
<keyword evidence="1" id="KW-0812">Transmembrane</keyword>
<keyword evidence="1" id="KW-0472">Membrane</keyword>
<dbReference type="Pfam" id="PF08239">
    <property type="entry name" value="SH3_3"/>
    <property type="match status" value="1"/>
</dbReference>
<gene>
    <name evidence="4" type="ORF">GlitD10_1593</name>
</gene>
<feature type="transmembrane region" description="Helical" evidence="1">
    <location>
        <begin position="12"/>
        <end position="33"/>
    </location>
</feature>
<dbReference type="Pfam" id="PF13457">
    <property type="entry name" value="GW"/>
    <property type="match status" value="2"/>
</dbReference>
<keyword evidence="5" id="KW-1185">Reference proteome</keyword>
<evidence type="ECO:0000313" key="5">
    <source>
        <dbReference type="Proteomes" id="UP000180235"/>
    </source>
</evidence>
<dbReference type="AlphaFoldDB" id="A0A1J0ADA6"/>
<protein>
    <recommendedName>
        <fullName evidence="6">SH3 domain-containing protein</fullName>
    </recommendedName>
</protein>
<dbReference type="PANTHER" id="PTHR34408">
    <property type="entry name" value="FAMILY PROTEIN, PUTATIVE-RELATED"/>
    <property type="match status" value="1"/>
</dbReference>
<feature type="domain" description="GW" evidence="3">
    <location>
        <begin position="105"/>
        <end position="127"/>
    </location>
</feature>
<evidence type="ECO:0000313" key="4">
    <source>
        <dbReference type="EMBL" id="APB33917.1"/>
    </source>
</evidence>
<evidence type="ECO:0000259" key="2">
    <source>
        <dbReference type="Pfam" id="PF08239"/>
    </source>
</evidence>
<dbReference type="PANTHER" id="PTHR34408:SF1">
    <property type="entry name" value="GLYCOSYL HYDROLASE FAMILY 19 DOMAIN-CONTAINING PROTEIN HI_1415"/>
    <property type="match status" value="1"/>
</dbReference>
<evidence type="ECO:0000259" key="3">
    <source>
        <dbReference type="Pfam" id="PF13457"/>
    </source>
</evidence>
<keyword evidence="1" id="KW-1133">Transmembrane helix</keyword>
<dbReference type="RefSeq" id="WP_071454435.1">
    <property type="nucleotide sequence ID" value="NZ_CP017675.1"/>
</dbReference>
<dbReference type="Proteomes" id="UP000180235">
    <property type="component" value="Chromosome"/>
</dbReference>
<dbReference type="InterPro" id="IPR003646">
    <property type="entry name" value="SH3-like_bac-type"/>
</dbReference>
<dbReference type="STRING" id="1188229.GlitD10_1593"/>
<dbReference type="KEGG" id="glt:GlitD10_1593"/>
<dbReference type="Gene3D" id="2.30.30.40">
    <property type="entry name" value="SH3 Domains"/>
    <property type="match status" value="1"/>
</dbReference>
<evidence type="ECO:0000256" key="1">
    <source>
        <dbReference type="SAM" id="Phobius"/>
    </source>
</evidence>
<evidence type="ECO:0008006" key="6">
    <source>
        <dbReference type="Google" id="ProtNLM"/>
    </source>
</evidence>
<sequence>MASRLRESSSPWAWVVGLVLATTLPMTASFILVRLGLNHWYQATQPQSETPTVNRPQADVIPAGTPMRVSAPQGLLVRAQPSPDSPVVGTAAPQQTIERLTLSPDQQWEQVRLPAQQVVGWVKAGNLQSAATVPSPQTQPNLWVTAQDGLILRREPSTNAPMVTGLAYAQELILVAHNPEQTWAQVQIPATQTTGWVKSEYTRSTPPTEREGRQVQVNSPTGLILRQSPNGQPLVTLGEREQLLVLNTSPDGQWLKVSVLRTQQEGWVNIRYTQPL</sequence>
<dbReference type="InterPro" id="IPR052354">
    <property type="entry name" value="Cell_Wall_Dynamics_Protein"/>
</dbReference>
<dbReference type="EMBL" id="CP017675">
    <property type="protein sequence ID" value="APB33917.1"/>
    <property type="molecule type" value="Genomic_DNA"/>
</dbReference>
<feature type="domain" description="SH3b" evidence="2">
    <location>
        <begin position="148"/>
        <end position="201"/>
    </location>
</feature>
<reference evidence="4 5" key="1">
    <citation type="submission" date="2016-10" db="EMBL/GenBank/DDBJ databases">
        <title>Description of Gloeomargarita lithophora gen. nov., sp. nov., a thylakoid-bearing basal-branching cyanobacterium with intracellular carbonates, and proposal for Gloeomargaritales ord. nov.</title>
        <authorList>
            <person name="Moreira D."/>
            <person name="Tavera R."/>
            <person name="Benzerara K."/>
            <person name="Skouri-Panet F."/>
            <person name="Couradeau E."/>
            <person name="Gerard E."/>
            <person name="Loussert C."/>
            <person name="Novelo E."/>
            <person name="Zivanovic Y."/>
            <person name="Lopez-Garcia P."/>
        </authorList>
    </citation>
    <scope>NUCLEOTIDE SEQUENCE [LARGE SCALE GENOMIC DNA]</scope>
    <source>
        <strain evidence="4 5">D10</strain>
    </source>
</reference>
<organism evidence="4 5">
    <name type="scientific">Gloeomargarita lithophora Alchichica-D10</name>
    <dbReference type="NCBI Taxonomy" id="1188229"/>
    <lineage>
        <taxon>Bacteria</taxon>
        <taxon>Bacillati</taxon>
        <taxon>Cyanobacteriota</taxon>
        <taxon>Cyanophyceae</taxon>
        <taxon>Gloeomargaritales</taxon>
        <taxon>Gloeomargaritaceae</taxon>
        <taxon>Gloeomargarita</taxon>
    </lineage>
</organism>
<feature type="domain" description="GW" evidence="3">
    <location>
        <begin position="248"/>
        <end position="271"/>
    </location>
</feature>
<name>A0A1J0ADA6_9CYAN</name>
<proteinExistence type="predicted"/>